<dbReference type="Gene3D" id="3.30.70.2740">
    <property type="match status" value="1"/>
</dbReference>
<evidence type="ECO:0000256" key="3">
    <source>
        <dbReference type="ARBA" id="ARBA00022827"/>
    </source>
</evidence>
<evidence type="ECO:0000313" key="6">
    <source>
        <dbReference type="Proteomes" id="UP001297600"/>
    </source>
</evidence>
<gene>
    <name evidence="5" type="ORF">MAF45_01170</name>
</gene>
<dbReference type="Gene3D" id="3.30.465.10">
    <property type="match status" value="1"/>
</dbReference>
<evidence type="ECO:0000259" key="4">
    <source>
        <dbReference type="PROSITE" id="PS51387"/>
    </source>
</evidence>
<dbReference type="InterPro" id="IPR036318">
    <property type="entry name" value="FAD-bd_PCMH-like_sf"/>
</dbReference>
<dbReference type="EMBL" id="JAKNCT010000001">
    <property type="protein sequence ID" value="MCG5030065.1"/>
    <property type="molecule type" value="Genomic_DNA"/>
</dbReference>
<protein>
    <submittedName>
        <fullName evidence="5">FAD-binding oxidoreductase</fullName>
    </submittedName>
</protein>
<dbReference type="Gene3D" id="3.30.43.10">
    <property type="entry name" value="Uridine Diphospho-n-acetylenolpyruvylglucosamine Reductase, domain 2"/>
    <property type="match status" value="1"/>
</dbReference>
<name>A0ABS9MN70_9BURK</name>
<dbReference type="SUPFAM" id="SSF55103">
    <property type="entry name" value="FAD-linked oxidases, C-terminal domain"/>
    <property type="match status" value="1"/>
</dbReference>
<dbReference type="SUPFAM" id="SSF56176">
    <property type="entry name" value="FAD-binding/transporter-associated domain-like"/>
    <property type="match status" value="1"/>
</dbReference>
<comment type="caution">
    <text evidence="5">The sequence shown here is derived from an EMBL/GenBank/DDBJ whole genome shotgun (WGS) entry which is preliminary data.</text>
</comment>
<dbReference type="InterPro" id="IPR006094">
    <property type="entry name" value="Oxid_FAD_bind_N"/>
</dbReference>
<keyword evidence="3" id="KW-0274">FAD</keyword>
<dbReference type="InterPro" id="IPR016171">
    <property type="entry name" value="Vanillyl_alc_oxidase_C-sub2"/>
</dbReference>
<organism evidence="5 6">
    <name type="scientific">Mesosutterella porci</name>
    <dbReference type="NCBI Taxonomy" id="2915351"/>
    <lineage>
        <taxon>Bacteria</taxon>
        <taxon>Pseudomonadati</taxon>
        <taxon>Pseudomonadota</taxon>
        <taxon>Betaproteobacteria</taxon>
        <taxon>Burkholderiales</taxon>
        <taxon>Sutterellaceae</taxon>
        <taxon>Mesosutterella</taxon>
    </lineage>
</organism>
<dbReference type="PANTHER" id="PTHR43716:SF2">
    <property type="entry name" value="BLL6224 PROTEIN"/>
    <property type="match status" value="1"/>
</dbReference>
<accession>A0ABS9MN70</accession>
<dbReference type="InterPro" id="IPR051264">
    <property type="entry name" value="FAD-oxidored/transferase_4"/>
</dbReference>
<keyword evidence="6" id="KW-1185">Reference proteome</keyword>
<dbReference type="RefSeq" id="WP_237977720.1">
    <property type="nucleotide sequence ID" value="NZ_JAKNCT010000001.1"/>
</dbReference>
<proteinExistence type="inferred from homology"/>
<keyword evidence="2" id="KW-0285">Flavoprotein</keyword>
<dbReference type="InterPro" id="IPR016166">
    <property type="entry name" value="FAD-bd_PCMH"/>
</dbReference>
<evidence type="ECO:0000313" key="5">
    <source>
        <dbReference type="EMBL" id="MCG5030065.1"/>
    </source>
</evidence>
<feature type="domain" description="FAD-binding PCMH-type" evidence="4">
    <location>
        <begin position="35"/>
        <end position="216"/>
    </location>
</feature>
<dbReference type="PROSITE" id="PS51387">
    <property type="entry name" value="FAD_PCMH"/>
    <property type="match status" value="1"/>
</dbReference>
<reference evidence="5 6" key="1">
    <citation type="submission" date="2022-02" db="EMBL/GenBank/DDBJ databases">
        <title>Mesosutterella porci, a novel member of the family Sutterellaceae from pig feces.</title>
        <authorList>
            <person name="Wylensek D."/>
            <person name="Clavel T."/>
        </authorList>
    </citation>
    <scope>NUCLEOTIDE SEQUENCE [LARGE SCALE GENOMIC DNA]</scope>
    <source>
        <strain evidence="6">oilRF-744-wt-GAM-9</strain>
    </source>
</reference>
<dbReference type="Pfam" id="PF01565">
    <property type="entry name" value="FAD_binding_4"/>
    <property type="match status" value="1"/>
</dbReference>
<dbReference type="Proteomes" id="UP001297600">
    <property type="component" value="Unassembled WGS sequence"/>
</dbReference>
<evidence type="ECO:0000256" key="1">
    <source>
        <dbReference type="ARBA" id="ARBA00008000"/>
    </source>
</evidence>
<comment type="similarity">
    <text evidence="1">Belongs to the FAD-binding oxidoreductase/transferase type 4 family.</text>
</comment>
<sequence length="468" mass="51052">MDSEIISRLKEAVGSDYVITDEEKARPFLIDWTKRFRGRAVVVRPGSTEEVSRVMAVAYDTRTPVVPQSGGTTLVGGSIPDDSGRAILLSLGRMNRIEEIDTGNDTVTVEAGLILEQLHRAVEEKGRFFPLSFGTQGSAQIGGALATNAGGTAVLRYGNMRDLCLGLEVVLPDGRVMTALRGLRKDNTGYDLKQLFIGSEGTLGVITRAVLKLFPIPRGRQTALVGIPDLESSVKLLDRVKAAAGSELTGFELIQRKCIERVAEQLPGVELPGPVDDCPWWILAELSSQAQEGASLEAILAEAFEAGEVANAYLAQSLSDSEAFWRIRESIPEADAIVGNNLHNDVSLKISLIPEFLEVTVKRLYDAYPWLDPSLYGHLGDGNIHFNIGSIPSNLAFENEEGIRRITYEEVVKRNGSISAEHGIGQLKRGHFLALKDPLELEIMERISQAIDPRGIMNPGKLLADRKD</sequence>
<dbReference type="InterPro" id="IPR016169">
    <property type="entry name" value="FAD-bd_PCMH_sub2"/>
</dbReference>
<dbReference type="Gene3D" id="3.30.70.2190">
    <property type="match status" value="1"/>
</dbReference>
<dbReference type="InterPro" id="IPR004113">
    <property type="entry name" value="FAD-bd_oxidored_4_C"/>
</dbReference>
<dbReference type="Gene3D" id="1.10.45.10">
    <property type="entry name" value="Vanillyl-alcohol Oxidase, Chain A, domain 4"/>
    <property type="match status" value="1"/>
</dbReference>
<evidence type="ECO:0000256" key="2">
    <source>
        <dbReference type="ARBA" id="ARBA00022630"/>
    </source>
</evidence>
<dbReference type="Pfam" id="PF02913">
    <property type="entry name" value="FAD-oxidase_C"/>
    <property type="match status" value="1"/>
</dbReference>
<dbReference type="PANTHER" id="PTHR43716">
    <property type="entry name" value="D-2-HYDROXYGLUTARATE DEHYDROGENASE, MITOCHONDRIAL"/>
    <property type="match status" value="1"/>
</dbReference>
<dbReference type="InterPro" id="IPR016167">
    <property type="entry name" value="FAD-bd_PCMH_sub1"/>
</dbReference>
<dbReference type="InterPro" id="IPR016164">
    <property type="entry name" value="FAD-linked_Oxase-like_C"/>
</dbReference>